<keyword evidence="3" id="KW-1185">Reference proteome</keyword>
<dbReference type="SUPFAM" id="SSF101148">
    <property type="entry name" value="Plant invertase/pectin methylesterase inhibitor"/>
    <property type="match status" value="1"/>
</dbReference>
<dbReference type="InterPro" id="IPR035513">
    <property type="entry name" value="Invertase/methylesterase_inhib"/>
</dbReference>
<dbReference type="Proteomes" id="UP001161247">
    <property type="component" value="Chromosome 9"/>
</dbReference>
<feature type="signal peptide" evidence="1">
    <location>
        <begin position="1"/>
        <end position="22"/>
    </location>
</feature>
<evidence type="ECO:0000313" key="3">
    <source>
        <dbReference type="Proteomes" id="UP001161247"/>
    </source>
</evidence>
<protein>
    <submittedName>
        <fullName evidence="2">OLC1v1020355C1</fullName>
    </submittedName>
</protein>
<proteinExistence type="predicted"/>
<name>A0AAV1EGC9_OLDCO</name>
<gene>
    <name evidence="2" type="ORF">OLC1_LOCUS24548</name>
</gene>
<feature type="chain" id="PRO_5043449254" evidence="1">
    <location>
        <begin position="23"/>
        <end position="150"/>
    </location>
</feature>
<dbReference type="EMBL" id="OX459126">
    <property type="protein sequence ID" value="CAI9118751.1"/>
    <property type="molecule type" value="Genomic_DNA"/>
</dbReference>
<sequence>MAKIATPLLLALLFLVVADASATTLQEICQGTSDAKYCVTLLKGTVSSTPTDFKSPVWKAKATDQARLKVEAALNYIQRKNDPQRHDTCLTYLPLAINSIKAGDLLEASSNIGDCADSYDGDGKVVQDAKRLADEAYTATNIVNEVIKKA</sequence>
<evidence type="ECO:0000256" key="1">
    <source>
        <dbReference type="SAM" id="SignalP"/>
    </source>
</evidence>
<reference evidence="2" key="1">
    <citation type="submission" date="2023-03" db="EMBL/GenBank/DDBJ databases">
        <authorList>
            <person name="Julca I."/>
        </authorList>
    </citation>
    <scope>NUCLEOTIDE SEQUENCE</scope>
</reference>
<evidence type="ECO:0000313" key="2">
    <source>
        <dbReference type="EMBL" id="CAI9118751.1"/>
    </source>
</evidence>
<dbReference type="AlphaFoldDB" id="A0AAV1EGC9"/>
<keyword evidence="1" id="KW-0732">Signal</keyword>
<accession>A0AAV1EGC9</accession>
<organism evidence="2 3">
    <name type="scientific">Oldenlandia corymbosa var. corymbosa</name>
    <dbReference type="NCBI Taxonomy" id="529605"/>
    <lineage>
        <taxon>Eukaryota</taxon>
        <taxon>Viridiplantae</taxon>
        <taxon>Streptophyta</taxon>
        <taxon>Embryophyta</taxon>
        <taxon>Tracheophyta</taxon>
        <taxon>Spermatophyta</taxon>
        <taxon>Magnoliopsida</taxon>
        <taxon>eudicotyledons</taxon>
        <taxon>Gunneridae</taxon>
        <taxon>Pentapetalae</taxon>
        <taxon>asterids</taxon>
        <taxon>lamiids</taxon>
        <taxon>Gentianales</taxon>
        <taxon>Rubiaceae</taxon>
        <taxon>Rubioideae</taxon>
        <taxon>Spermacoceae</taxon>
        <taxon>Hedyotis-Oldenlandia complex</taxon>
        <taxon>Oldenlandia</taxon>
    </lineage>
</organism>